<evidence type="ECO:0000313" key="2">
    <source>
        <dbReference type="Proteomes" id="UP000789759"/>
    </source>
</evidence>
<dbReference type="EMBL" id="CAJVQA010044756">
    <property type="protein sequence ID" value="CAG8816834.1"/>
    <property type="molecule type" value="Genomic_DNA"/>
</dbReference>
<dbReference type="Proteomes" id="UP000789759">
    <property type="component" value="Unassembled WGS sequence"/>
</dbReference>
<proteinExistence type="predicted"/>
<dbReference type="OrthoDB" id="2403432at2759"/>
<keyword evidence="2" id="KW-1185">Reference proteome</keyword>
<dbReference type="AlphaFoldDB" id="A0A9N9K8S2"/>
<gene>
    <name evidence="1" type="ORF">CPELLU_LOCUS19278</name>
</gene>
<name>A0A9N9K8S2_9GLOM</name>
<accession>A0A9N9K8S2</accession>
<feature type="non-terminal residue" evidence="1">
    <location>
        <position position="76"/>
    </location>
</feature>
<reference evidence="1" key="1">
    <citation type="submission" date="2021-06" db="EMBL/GenBank/DDBJ databases">
        <authorList>
            <person name="Kallberg Y."/>
            <person name="Tangrot J."/>
            <person name="Rosling A."/>
        </authorList>
    </citation>
    <scope>NUCLEOTIDE SEQUENCE</scope>
    <source>
        <strain evidence="1">FL966</strain>
    </source>
</reference>
<comment type="caution">
    <text evidence="1">The sequence shown here is derived from an EMBL/GenBank/DDBJ whole genome shotgun (WGS) entry which is preliminary data.</text>
</comment>
<protein>
    <submittedName>
        <fullName evidence="1">12680_t:CDS:1</fullName>
    </submittedName>
</protein>
<sequence>MDLKYDGLYRSWTFLTTNLVVNKNAIPLAEFAISHFIALEERVEKVAVDFKYRNDQFTPPPQMSFLREFPDTPQMK</sequence>
<evidence type="ECO:0000313" key="1">
    <source>
        <dbReference type="EMBL" id="CAG8816834.1"/>
    </source>
</evidence>
<organism evidence="1 2">
    <name type="scientific">Cetraspora pellucida</name>
    <dbReference type="NCBI Taxonomy" id="1433469"/>
    <lineage>
        <taxon>Eukaryota</taxon>
        <taxon>Fungi</taxon>
        <taxon>Fungi incertae sedis</taxon>
        <taxon>Mucoromycota</taxon>
        <taxon>Glomeromycotina</taxon>
        <taxon>Glomeromycetes</taxon>
        <taxon>Diversisporales</taxon>
        <taxon>Gigasporaceae</taxon>
        <taxon>Cetraspora</taxon>
    </lineage>
</organism>